<dbReference type="Gene3D" id="3.10.110.10">
    <property type="entry name" value="Ubiquitin Conjugating Enzyme"/>
    <property type="match status" value="1"/>
</dbReference>
<sequence>MATRAANKRLTREYKTIQENPPPYIIAHPSESNILEWHYILTGPPSTPYENGQYWGTLLFPPDYPFAPPSIRMHTPSARFQPSTRLCLSISDFHPRSFNPAWEVSTILIGLMSFMTSDEMTTGSVHASDAERRWAAARSRWWNSTGGGSSARAVPGVAATARGVGAVRAGDGGVKFRAEWPELDRENWVGMRERGVDEATGNVMVDAEAGRGRARPRGGVAEEAGGEWGGVGGGGGGGQAAREAGQSWVRRNKFVVGGLVVVGYVLLARLMGDGSGS</sequence>
<dbReference type="InterPro" id="IPR000608">
    <property type="entry name" value="UBC"/>
</dbReference>
<keyword evidence="3" id="KW-0812">Transmembrane</keyword>
<dbReference type="PROSITE" id="PS50127">
    <property type="entry name" value="UBC_2"/>
    <property type="match status" value="1"/>
</dbReference>
<name>A0A5M8PTU9_9LECA</name>
<dbReference type="InterPro" id="IPR050113">
    <property type="entry name" value="Ub_conjugating_enzyme"/>
</dbReference>
<evidence type="ECO:0000313" key="5">
    <source>
        <dbReference type="EMBL" id="KAA6412435.1"/>
    </source>
</evidence>
<dbReference type="EMBL" id="VXIT01000005">
    <property type="protein sequence ID" value="KAA6412435.1"/>
    <property type="molecule type" value="Genomic_DNA"/>
</dbReference>
<feature type="transmembrane region" description="Helical" evidence="3">
    <location>
        <begin position="254"/>
        <end position="272"/>
    </location>
</feature>
<dbReference type="PANTHER" id="PTHR24067">
    <property type="entry name" value="UBIQUITIN-CONJUGATING ENZYME E2"/>
    <property type="match status" value="1"/>
</dbReference>
<accession>A0A5M8PTU9</accession>
<protein>
    <submittedName>
        <fullName evidence="5">Ubiquitin-conjugating enzyme E2 6</fullName>
    </submittedName>
</protein>
<dbReference type="Proteomes" id="UP000324767">
    <property type="component" value="Unassembled WGS sequence"/>
</dbReference>
<evidence type="ECO:0000256" key="2">
    <source>
        <dbReference type="SAM" id="MobiDB-lite"/>
    </source>
</evidence>
<proteinExistence type="predicted"/>
<evidence type="ECO:0000259" key="4">
    <source>
        <dbReference type="PROSITE" id="PS50127"/>
    </source>
</evidence>
<evidence type="ECO:0000256" key="3">
    <source>
        <dbReference type="SAM" id="Phobius"/>
    </source>
</evidence>
<dbReference type="InterPro" id="IPR016135">
    <property type="entry name" value="UBQ-conjugating_enzyme/RWD"/>
</dbReference>
<feature type="region of interest" description="Disordered" evidence="2">
    <location>
        <begin position="211"/>
        <end position="239"/>
    </location>
</feature>
<feature type="domain" description="UBC core" evidence="4">
    <location>
        <begin position="5"/>
        <end position="155"/>
    </location>
</feature>
<dbReference type="Pfam" id="PF00179">
    <property type="entry name" value="UQ_con"/>
    <property type="match status" value="1"/>
</dbReference>
<feature type="compositionally biased region" description="Gly residues" evidence="2">
    <location>
        <begin position="226"/>
        <end position="239"/>
    </location>
</feature>
<keyword evidence="1" id="KW-0833">Ubl conjugation pathway</keyword>
<dbReference type="SMART" id="SM00212">
    <property type="entry name" value="UBCc"/>
    <property type="match status" value="1"/>
</dbReference>
<dbReference type="AlphaFoldDB" id="A0A5M8PTU9"/>
<keyword evidence="3" id="KW-0472">Membrane</keyword>
<dbReference type="SUPFAM" id="SSF54495">
    <property type="entry name" value="UBC-like"/>
    <property type="match status" value="1"/>
</dbReference>
<dbReference type="CDD" id="cd23799">
    <property type="entry name" value="UBCc_UBE2J"/>
    <property type="match status" value="1"/>
</dbReference>
<reference evidence="5 6" key="1">
    <citation type="submission" date="2019-09" db="EMBL/GenBank/DDBJ databases">
        <title>The hologenome of the rock-dwelling lichen Lasallia pustulata.</title>
        <authorList>
            <person name="Greshake Tzovaras B."/>
            <person name="Segers F."/>
            <person name="Bicker A."/>
            <person name="Dal Grande F."/>
            <person name="Otte J."/>
            <person name="Hankeln T."/>
            <person name="Schmitt I."/>
            <person name="Ebersberger I."/>
        </authorList>
    </citation>
    <scope>NUCLEOTIDE SEQUENCE [LARGE SCALE GENOMIC DNA]</scope>
    <source>
        <strain evidence="5">A1-1</strain>
    </source>
</reference>
<dbReference type="FunFam" id="3.10.110.10:FF:000058">
    <property type="entry name" value="Ubiquitin-conjugating enzyme E2 6"/>
    <property type="match status" value="1"/>
</dbReference>
<keyword evidence="3" id="KW-1133">Transmembrane helix</keyword>
<gene>
    <name evidence="5" type="ORF">FRX48_03425</name>
</gene>
<dbReference type="OrthoDB" id="1158011at2759"/>
<comment type="caution">
    <text evidence="5">The sequence shown here is derived from an EMBL/GenBank/DDBJ whole genome shotgun (WGS) entry which is preliminary data.</text>
</comment>
<evidence type="ECO:0000313" key="6">
    <source>
        <dbReference type="Proteomes" id="UP000324767"/>
    </source>
</evidence>
<evidence type="ECO:0000256" key="1">
    <source>
        <dbReference type="ARBA" id="ARBA00022786"/>
    </source>
</evidence>
<organism evidence="5 6">
    <name type="scientific">Lasallia pustulata</name>
    <dbReference type="NCBI Taxonomy" id="136370"/>
    <lineage>
        <taxon>Eukaryota</taxon>
        <taxon>Fungi</taxon>
        <taxon>Dikarya</taxon>
        <taxon>Ascomycota</taxon>
        <taxon>Pezizomycotina</taxon>
        <taxon>Lecanoromycetes</taxon>
        <taxon>OSLEUM clade</taxon>
        <taxon>Umbilicariomycetidae</taxon>
        <taxon>Umbilicariales</taxon>
        <taxon>Umbilicariaceae</taxon>
        <taxon>Lasallia</taxon>
    </lineage>
</organism>